<accession>A0A1I7Z3V4</accession>
<proteinExistence type="predicted"/>
<evidence type="ECO:0000313" key="1">
    <source>
        <dbReference type="Proteomes" id="UP000095287"/>
    </source>
</evidence>
<organism evidence="1 2">
    <name type="scientific">Steinernema glaseri</name>
    <dbReference type="NCBI Taxonomy" id="37863"/>
    <lineage>
        <taxon>Eukaryota</taxon>
        <taxon>Metazoa</taxon>
        <taxon>Ecdysozoa</taxon>
        <taxon>Nematoda</taxon>
        <taxon>Chromadorea</taxon>
        <taxon>Rhabditida</taxon>
        <taxon>Tylenchina</taxon>
        <taxon>Panagrolaimomorpha</taxon>
        <taxon>Strongyloidoidea</taxon>
        <taxon>Steinernematidae</taxon>
        <taxon>Steinernema</taxon>
    </lineage>
</organism>
<dbReference type="AlphaFoldDB" id="A0A1I7Z3V4"/>
<evidence type="ECO:0000313" key="2">
    <source>
        <dbReference type="WBParaSite" id="L893_g22499.t1"/>
    </source>
</evidence>
<dbReference type="Proteomes" id="UP000095287">
    <property type="component" value="Unplaced"/>
</dbReference>
<reference evidence="2" key="1">
    <citation type="submission" date="2016-11" db="UniProtKB">
        <authorList>
            <consortium name="WormBaseParasite"/>
        </authorList>
    </citation>
    <scope>IDENTIFICATION</scope>
</reference>
<dbReference type="WBParaSite" id="L893_g22499.t1">
    <property type="protein sequence ID" value="L893_g22499.t1"/>
    <property type="gene ID" value="L893_g22499"/>
</dbReference>
<keyword evidence="1" id="KW-1185">Reference proteome</keyword>
<sequence length="114" mass="13007">MSASLLVGIPSRRRTAIIGLTDLPLVCKQEDHMDSKKEQCKCTEHDANKHTNVAERSLAFTAIITNDLARTIHGFNHKLSQFKCSASYKNSERRKAMNMRWSVQSDEKERCINN</sequence>
<protein>
    <submittedName>
        <fullName evidence="2">Uncharacterized protein</fullName>
    </submittedName>
</protein>
<name>A0A1I7Z3V4_9BILA</name>